<evidence type="ECO:0000256" key="4">
    <source>
        <dbReference type="ARBA" id="ARBA00010561"/>
    </source>
</evidence>
<dbReference type="InterPro" id="IPR003805">
    <property type="entry name" value="CobS"/>
</dbReference>
<dbReference type="PANTHER" id="PTHR34148">
    <property type="entry name" value="ADENOSYLCOBINAMIDE-GDP RIBAZOLETRANSFERASE"/>
    <property type="match status" value="1"/>
</dbReference>
<dbReference type="AlphaFoldDB" id="A0A162MCD5"/>
<evidence type="ECO:0000256" key="13">
    <source>
        <dbReference type="ARBA" id="ARBA00023136"/>
    </source>
</evidence>
<dbReference type="GO" id="GO:0051073">
    <property type="term" value="F:adenosylcobinamide-GDP ribazoletransferase activity"/>
    <property type="evidence" value="ECO:0007669"/>
    <property type="project" value="UniProtKB-UniRule"/>
</dbReference>
<dbReference type="EMBL" id="LOHZ01000036">
    <property type="protein sequence ID" value="KYO65241.1"/>
    <property type="molecule type" value="Genomic_DNA"/>
</dbReference>
<keyword evidence="7 19" id="KW-1003">Cell membrane</keyword>
<accession>A0A162MCD5</accession>
<feature type="transmembrane region" description="Helical" evidence="19">
    <location>
        <begin position="105"/>
        <end position="127"/>
    </location>
</feature>
<comment type="function">
    <text evidence="14 19">Joins adenosylcobinamide-GDP and alpha-ribazole to generate adenosylcobalamin (Ado-cobalamin). Also synthesizes adenosylcobalamin 5'-phosphate from adenosylcobinamide-GDP and alpha-ribazole 5'-phosphate.</text>
</comment>
<keyword evidence="21" id="KW-1185">Reference proteome</keyword>
<proteinExistence type="inferred from homology"/>
<evidence type="ECO:0000313" key="20">
    <source>
        <dbReference type="EMBL" id="KYO65241.1"/>
    </source>
</evidence>
<comment type="pathway">
    <text evidence="3 19">Cofactor biosynthesis; adenosylcobalamin biosynthesis; adenosylcobalamin from cob(II)yrinate a,c-diamide: step 7/7.</text>
</comment>
<dbReference type="EC" id="2.7.8.26" evidence="5 19"/>
<feature type="transmembrane region" description="Helical" evidence="19">
    <location>
        <begin position="30"/>
        <end position="51"/>
    </location>
</feature>
<keyword evidence="12 19" id="KW-1133">Transmembrane helix</keyword>
<keyword evidence="13 19" id="KW-0472">Membrane</keyword>
<evidence type="ECO:0000256" key="9">
    <source>
        <dbReference type="ARBA" id="ARBA00022679"/>
    </source>
</evidence>
<evidence type="ECO:0000256" key="10">
    <source>
        <dbReference type="ARBA" id="ARBA00022692"/>
    </source>
</evidence>
<comment type="cofactor">
    <cofactor evidence="1 19">
        <name>Mg(2+)</name>
        <dbReference type="ChEBI" id="CHEBI:18420"/>
    </cofactor>
</comment>
<evidence type="ECO:0000256" key="7">
    <source>
        <dbReference type="ARBA" id="ARBA00022475"/>
    </source>
</evidence>
<evidence type="ECO:0000256" key="12">
    <source>
        <dbReference type="ARBA" id="ARBA00022989"/>
    </source>
</evidence>
<evidence type="ECO:0000256" key="2">
    <source>
        <dbReference type="ARBA" id="ARBA00004651"/>
    </source>
</evidence>
<keyword evidence="8 19" id="KW-0169">Cobalamin biosynthesis</keyword>
<comment type="catalytic activity">
    <reaction evidence="18 19">
        <text>alpha-ribazole 5'-phosphate + adenosylcob(III)inamide-GDP = adenosylcob(III)alamin 5'-phosphate + GMP + H(+)</text>
        <dbReference type="Rhea" id="RHEA:23560"/>
        <dbReference type="ChEBI" id="CHEBI:15378"/>
        <dbReference type="ChEBI" id="CHEBI:57918"/>
        <dbReference type="ChEBI" id="CHEBI:58115"/>
        <dbReference type="ChEBI" id="CHEBI:60487"/>
        <dbReference type="ChEBI" id="CHEBI:60493"/>
        <dbReference type="EC" id="2.7.8.26"/>
    </reaction>
</comment>
<evidence type="ECO:0000256" key="19">
    <source>
        <dbReference type="HAMAP-Rule" id="MF_00719"/>
    </source>
</evidence>
<evidence type="ECO:0000256" key="11">
    <source>
        <dbReference type="ARBA" id="ARBA00022842"/>
    </source>
</evidence>
<dbReference type="STRING" id="520767.ATZ99_16900"/>
<organism evidence="20 21">
    <name type="scientific">Thermovenabulum gondwanense</name>
    <dbReference type="NCBI Taxonomy" id="520767"/>
    <lineage>
        <taxon>Bacteria</taxon>
        <taxon>Bacillati</taxon>
        <taxon>Bacillota</taxon>
        <taxon>Clostridia</taxon>
        <taxon>Thermosediminibacterales</taxon>
        <taxon>Thermosediminibacteraceae</taxon>
        <taxon>Thermovenabulum</taxon>
    </lineage>
</organism>
<evidence type="ECO:0000256" key="18">
    <source>
        <dbReference type="ARBA" id="ARBA00049504"/>
    </source>
</evidence>
<dbReference type="GO" id="GO:0005886">
    <property type="term" value="C:plasma membrane"/>
    <property type="evidence" value="ECO:0007669"/>
    <property type="project" value="UniProtKB-SubCell"/>
</dbReference>
<comment type="catalytic activity">
    <reaction evidence="17 19">
        <text>alpha-ribazole + adenosylcob(III)inamide-GDP = adenosylcob(III)alamin + GMP + H(+)</text>
        <dbReference type="Rhea" id="RHEA:16049"/>
        <dbReference type="ChEBI" id="CHEBI:10329"/>
        <dbReference type="ChEBI" id="CHEBI:15378"/>
        <dbReference type="ChEBI" id="CHEBI:18408"/>
        <dbReference type="ChEBI" id="CHEBI:58115"/>
        <dbReference type="ChEBI" id="CHEBI:60487"/>
        <dbReference type="EC" id="2.7.8.26"/>
    </reaction>
</comment>
<evidence type="ECO:0000256" key="8">
    <source>
        <dbReference type="ARBA" id="ARBA00022573"/>
    </source>
</evidence>
<keyword evidence="9 19" id="KW-0808">Transferase</keyword>
<dbReference type="Pfam" id="PF02654">
    <property type="entry name" value="CobS"/>
    <property type="match status" value="1"/>
</dbReference>
<feature type="transmembrane region" description="Helical" evidence="19">
    <location>
        <begin position="195"/>
        <end position="212"/>
    </location>
</feature>
<comment type="subcellular location">
    <subcellularLocation>
        <location evidence="2 19">Cell membrane</location>
        <topology evidence="2 19">Multi-pass membrane protein</topology>
    </subcellularLocation>
</comment>
<evidence type="ECO:0000256" key="3">
    <source>
        <dbReference type="ARBA" id="ARBA00004663"/>
    </source>
</evidence>
<feature type="transmembrane region" description="Helical" evidence="19">
    <location>
        <begin position="172"/>
        <end position="189"/>
    </location>
</feature>
<reference evidence="20 21" key="1">
    <citation type="submission" date="2015-12" db="EMBL/GenBank/DDBJ databases">
        <title>Draft genome of Thermovenabulum gondwanense isolated from a red thermophilic microbial mat colonisisng an outflow channel of a bore well.</title>
        <authorList>
            <person name="Patel B.K."/>
        </authorList>
    </citation>
    <scope>NUCLEOTIDE SEQUENCE [LARGE SCALE GENOMIC DNA]</scope>
    <source>
        <strain evidence="20 21">R270</strain>
    </source>
</reference>
<evidence type="ECO:0000256" key="14">
    <source>
        <dbReference type="ARBA" id="ARBA00025228"/>
    </source>
</evidence>
<dbReference type="RefSeq" id="WP_068748805.1">
    <property type="nucleotide sequence ID" value="NZ_LOHZ01000036.1"/>
</dbReference>
<name>A0A162MCD5_9FIRM</name>
<dbReference type="PATRIC" id="fig|520767.4.peg.1802"/>
<evidence type="ECO:0000313" key="21">
    <source>
        <dbReference type="Proteomes" id="UP000075737"/>
    </source>
</evidence>
<evidence type="ECO:0000256" key="16">
    <source>
        <dbReference type="ARBA" id="ARBA00032853"/>
    </source>
</evidence>
<dbReference type="GO" id="GO:0008818">
    <property type="term" value="F:cobalamin 5'-phosphate synthase activity"/>
    <property type="evidence" value="ECO:0007669"/>
    <property type="project" value="UniProtKB-UniRule"/>
</dbReference>
<feature type="transmembrane region" description="Helical" evidence="19">
    <location>
        <begin position="224"/>
        <end position="242"/>
    </location>
</feature>
<evidence type="ECO:0000256" key="17">
    <source>
        <dbReference type="ARBA" id="ARBA00048623"/>
    </source>
</evidence>
<evidence type="ECO:0000256" key="15">
    <source>
        <dbReference type="ARBA" id="ARBA00032605"/>
    </source>
</evidence>
<gene>
    <name evidence="19 20" type="primary">cobS</name>
    <name evidence="20" type="ORF">ATZ99_16900</name>
</gene>
<feature type="transmembrane region" description="Helical" evidence="19">
    <location>
        <begin position="133"/>
        <end position="156"/>
    </location>
</feature>
<dbReference type="UniPathway" id="UPA00148">
    <property type="reaction ID" value="UER00238"/>
</dbReference>
<dbReference type="PANTHER" id="PTHR34148:SF1">
    <property type="entry name" value="ADENOSYLCOBINAMIDE-GDP RIBAZOLETRANSFERASE"/>
    <property type="match status" value="1"/>
</dbReference>
<sequence>MSLYAALLFLTRFPQFLKKPITEKDLQRSVCFFPLIGAFIGVILYIIFFALKGLLEESFLCALILTAETVITGGIHLDGLADTSDGIFSGKERDKKLEIMKDSRIGAFGVIAIVLDFLLKFSGILSILKENPLLLIIVPVAGRWLISYGIVFFPYLREKGLGKAFNCGKDRIRFFISSFICVIICGIILKVKVFYFLTTLIFSGLIFSFYIMKELKGMTGDTYGALNEVGEIFSLLILMLLYK</sequence>
<keyword evidence="11 19" id="KW-0460">Magnesium</keyword>
<dbReference type="Proteomes" id="UP000075737">
    <property type="component" value="Unassembled WGS sequence"/>
</dbReference>
<comment type="caution">
    <text evidence="20">The sequence shown here is derived from an EMBL/GenBank/DDBJ whole genome shotgun (WGS) entry which is preliminary data.</text>
</comment>
<dbReference type="GO" id="GO:0009236">
    <property type="term" value="P:cobalamin biosynthetic process"/>
    <property type="evidence" value="ECO:0007669"/>
    <property type="project" value="UniProtKB-UniRule"/>
</dbReference>
<dbReference type="NCBIfam" id="TIGR00317">
    <property type="entry name" value="cobS"/>
    <property type="match status" value="1"/>
</dbReference>
<evidence type="ECO:0000256" key="1">
    <source>
        <dbReference type="ARBA" id="ARBA00001946"/>
    </source>
</evidence>
<evidence type="ECO:0000256" key="5">
    <source>
        <dbReference type="ARBA" id="ARBA00013200"/>
    </source>
</evidence>
<keyword evidence="10 19" id="KW-0812">Transmembrane</keyword>
<evidence type="ECO:0000256" key="6">
    <source>
        <dbReference type="ARBA" id="ARBA00015850"/>
    </source>
</evidence>
<dbReference type="HAMAP" id="MF_00719">
    <property type="entry name" value="CobS"/>
    <property type="match status" value="1"/>
</dbReference>
<comment type="similarity">
    <text evidence="4 19">Belongs to the CobS family.</text>
</comment>
<protein>
    <recommendedName>
        <fullName evidence="6 19">Adenosylcobinamide-GDP ribazoletransferase</fullName>
        <ecNumber evidence="5 19">2.7.8.26</ecNumber>
    </recommendedName>
    <alternativeName>
        <fullName evidence="16 19">Cobalamin synthase</fullName>
    </alternativeName>
    <alternativeName>
        <fullName evidence="15 19">Cobalamin-5'-phosphate synthase</fullName>
    </alternativeName>
</protein>
<dbReference type="OrthoDB" id="9794626at2"/>